<organism evidence="4 5">
    <name type="scientific">Anaerococcus murdochii</name>
    <dbReference type="NCBI Taxonomy" id="411577"/>
    <lineage>
        <taxon>Bacteria</taxon>
        <taxon>Bacillati</taxon>
        <taxon>Bacillota</taxon>
        <taxon>Tissierellia</taxon>
        <taxon>Tissierellales</taxon>
        <taxon>Peptoniphilaceae</taxon>
        <taxon>Anaerococcus</taxon>
    </lineage>
</organism>
<reference evidence="4 5" key="1">
    <citation type="submission" date="2021-08" db="EMBL/GenBank/DDBJ databases">
        <title>FDA dAtabase for Regulatory Grade micrObial Sequences (FDA-ARGOS): Supporting development and validation of Infectious Disease Dx tests.</title>
        <authorList>
            <person name="Sproer C."/>
            <person name="Gronow S."/>
            <person name="Severitt S."/>
            <person name="Schroder I."/>
            <person name="Tallon L."/>
            <person name="Sadzewicz L."/>
            <person name="Zhao X."/>
            <person name="Boylan J."/>
            <person name="Ott S."/>
            <person name="Bowen H."/>
            <person name="Vavikolanu K."/>
            <person name="Hazen T."/>
            <person name="Aluvathingal J."/>
            <person name="Nadendla S."/>
            <person name="Lowell S."/>
            <person name="Myers T."/>
            <person name="Yan Y."/>
            <person name="Sichtig H."/>
        </authorList>
    </citation>
    <scope>NUCLEOTIDE SEQUENCE [LARGE SCALE GENOMIC DNA]</scope>
    <source>
        <strain evidence="4 5">FDAARGOS_1460</strain>
    </source>
</reference>
<dbReference type="NCBIfam" id="TIGR01554">
    <property type="entry name" value="major_cap_HK97"/>
    <property type="match status" value="1"/>
</dbReference>
<comment type="caution">
    <text evidence="4">The sequence shown here is derived from an EMBL/GenBank/DDBJ whole genome shotgun (WGS) entry which is preliminary data.</text>
</comment>
<evidence type="ECO:0000256" key="2">
    <source>
        <dbReference type="SAM" id="MobiDB-lite"/>
    </source>
</evidence>
<keyword evidence="5" id="KW-1185">Reference proteome</keyword>
<comment type="subcellular location">
    <subcellularLocation>
        <location evidence="1">Virion</location>
    </subcellularLocation>
</comment>
<dbReference type="RefSeq" id="WP_223418997.1">
    <property type="nucleotide sequence ID" value="NZ_JAIPME010000002.1"/>
</dbReference>
<evidence type="ECO:0000259" key="3">
    <source>
        <dbReference type="Pfam" id="PF05065"/>
    </source>
</evidence>
<name>A0ABS7SYT0_9FIRM</name>
<feature type="domain" description="Phage capsid-like C-terminal" evidence="3">
    <location>
        <begin position="167"/>
        <end position="439"/>
    </location>
</feature>
<feature type="region of interest" description="Disordered" evidence="2">
    <location>
        <begin position="84"/>
        <end position="109"/>
    </location>
</feature>
<gene>
    <name evidence="4" type="ORF">K8P03_05125</name>
</gene>
<proteinExistence type="predicted"/>
<protein>
    <submittedName>
        <fullName evidence="4">Phage major capsid protein</fullName>
    </submittedName>
</protein>
<dbReference type="SUPFAM" id="SSF56563">
    <property type="entry name" value="Major capsid protein gp5"/>
    <property type="match status" value="1"/>
</dbReference>
<dbReference type="Pfam" id="PF05065">
    <property type="entry name" value="Phage_capsid"/>
    <property type="match status" value="1"/>
</dbReference>
<dbReference type="InterPro" id="IPR024455">
    <property type="entry name" value="Phage_capsid"/>
</dbReference>
<dbReference type="Proteomes" id="UP000734271">
    <property type="component" value="Unassembled WGS sequence"/>
</dbReference>
<feature type="compositionally biased region" description="Acidic residues" evidence="2">
    <location>
        <begin position="84"/>
        <end position="102"/>
    </location>
</feature>
<dbReference type="InterPro" id="IPR054612">
    <property type="entry name" value="Phage_capsid-like_C"/>
</dbReference>
<dbReference type="EMBL" id="JAIPME010000002">
    <property type="protein sequence ID" value="MBZ2386680.1"/>
    <property type="molecule type" value="Genomic_DNA"/>
</dbReference>
<evidence type="ECO:0000313" key="5">
    <source>
        <dbReference type="Proteomes" id="UP000734271"/>
    </source>
</evidence>
<feature type="region of interest" description="Disordered" evidence="2">
    <location>
        <begin position="33"/>
        <end position="53"/>
    </location>
</feature>
<sequence length="449" mass="51262">MSLRVLLLRKKLEERKNKLGLIEEEIKAIKKREDETAQAIDEIDESTSEEDAKTVEEIVEGLEKEKADKVGEKTQLEKEIEEIEKEISDIEEDNEEETETEEGEQRKIEKKEVLTRGLSMNFDNMNTRERVGQILDRSEENRKFFRDVVDLYFNRAALAGMTTETAGFMVPDDVYYEISQRIGEYGSLYNIVRKLELVGKARIIMNAGTPTMYWTEKCEPLKEVTLGELNAIELDNYKLGGYLFLCESFVQDVNENRHHNITIANYIMNEFAKAIAEALDKAIYEGKGAAAKEPEGICSVIKTTKTVSNILEVLGHIGELDTQFYEHNAKEGTITLVANRKTLYKCIYPETWGKDSNGKFVYGMGNNLPDGTRILLSNVIKDDEVVIGDFNQYILGERKDMAFDTNDRLQWIEENIGYKIRGRYDGKVANPKAFVRLKFKETATPSTGA</sequence>
<evidence type="ECO:0000313" key="4">
    <source>
        <dbReference type="EMBL" id="MBZ2386680.1"/>
    </source>
</evidence>
<accession>A0ABS7SYT0</accession>
<evidence type="ECO:0000256" key="1">
    <source>
        <dbReference type="ARBA" id="ARBA00004328"/>
    </source>
</evidence>